<feature type="chain" id="PRO_5046392693" evidence="5">
    <location>
        <begin position="27"/>
        <end position="1509"/>
    </location>
</feature>
<evidence type="ECO:0000313" key="7">
    <source>
        <dbReference type="EMBL" id="MDS9466910.1"/>
    </source>
</evidence>
<evidence type="ECO:0000256" key="5">
    <source>
        <dbReference type="SAM" id="SignalP"/>
    </source>
</evidence>
<dbReference type="EMBL" id="JAVQLW010000001">
    <property type="protein sequence ID" value="MDS9466910.1"/>
    <property type="molecule type" value="Genomic_DNA"/>
</dbReference>
<evidence type="ECO:0000313" key="8">
    <source>
        <dbReference type="Proteomes" id="UP001269144"/>
    </source>
</evidence>
<evidence type="ECO:0000256" key="1">
    <source>
        <dbReference type="ARBA" id="ARBA00004167"/>
    </source>
</evidence>
<organism evidence="7 8">
    <name type="scientific">Paracoccus aurantius</name>
    <dbReference type="NCBI Taxonomy" id="3073814"/>
    <lineage>
        <taxon>Bacteria</taxon>
        <taxon>Pseudomonadati</taxon>
        <taxon>Pseudomonadota</taxon>
        <taxon>Alphaproteobacteria</taxon>
        <taxon>Rhodobacterales</taxon>
        <taxon>Paracoccaceae</taxon>
        <taxon>Paracoccus</taxon>
    </lineage>
</organism>
<dbReference type="Pfam" id="PF04357">
    <property type="entry name" value="TamB"/>
    <property type="match status" value="1"/>
</dbReference>
<proteinExistence type="predicted"/>
<feature type="signal peptide" evidence="5">
    <location>
        <begin position="1"/>
        <end position="26"/>
    </location>
</feature>
<keyword evidence="8" id="KW-1185">Reference proteome</keyword>
<dbReference type="InterPro" id="IPR007452">
    <property type="entry name" value="TamB_C"/>
</dbReference>
<dbReference type="RefSeq" id="WP_311159102.1">
    <property type="nucleotide sequence ID" value="NZ_JAVQLW010000001.1"/>
</dbReference>
<accession>A0ABU2HQU5</accession>
<comment type="caution">
    <text evidence="7">The sequence shown here is derived from an EMBL/GenBank/DDBJ whole genome shotgun (WGS) entry which is preliminary data.</text>
</comment>
<keyword evidence="5" id="KW-0732">Signal</keyword>
<name>A0ABU2HQU5_9RHOB</name>
<evidence type="ECO:0000259" key="6">
    <source>
        <dbReference type="Pfam" id="PF04357"/>
    </source>
</evidence>
<dbReference type="PANTHER" id="PTHR36985">
    <property type="entry name" value="TRANSLOCATION AND ASSEMBLY MODULE SUBUNIT TAMB"/>
    <property type="match status" value="1"/>
</dbReference>
<evidence type="ECO:0000256" key="4">
    <source>
        <dbReference type="ARBA" id="ARBA00023136"/>
    </source>
</evidence>
<evidence type="ECO:0000256" key="3">
    <source>
        <dbReference type="ARBA" id="ARBA00022989"/>
    </source>
</evidence>
<keyword evidence="2" id="KW-0812">Transmembrane</keyword>
<evidence type="ECO:0000256" key="2">
    <source>
        <dbReference type="ARBA" id="ARBA00022692"/>
    </source>
</evidence>
<sequence length="1509" mass="158838">MKLHDLIIRLLVAIWFALLAPFAAIAQETDAGPDSAAEIAEEVDDDKGFITRFLEEKLSGAGRSVVIDGFQGALSSRATFERMTISDDQGVWITLENGAMQWHRAALLRGRVNIDELSAERVILPRLPSGGEAKPKAEATEFALPQLPVSLSIAQLSIGRVELGEPIIGQEVVLTVSGSMNLADGEGDTNLVIDRVDGPRGEFALVSSFSNETRELNLDLNLDEDANGLFANIVKMNGRPAVKAEIVGSGPLSDFDADIRLETDGSPRVAGTVAIKEELREGISGTAFQAQLTGDVAPMIAPDRQQFFEGQSVIRANGWRGQDGRLVVPELKVSTGALDLEGLVEVNDKGAPERANLTLLLGEDAGATQLPVVVPFGSVETTVNSGNVVLKYDAAEGAGWTLTGRVGEFTRPDISLSELRLDGRGRVVLTSEQALQEVRGWIAFGADDIAPDDPALAEALGETLNGGLNFAFTPGNAMKLWGMNINGDEFKLQGDLEASGLRTGIALSGDVTAQHLNISTLSRIADRPLGGKADAHVKGRYVLLSKAFDIDARIEGSDISVGQEQADRLLAGSSHIELSAKRDSSGIDLRRLDVQAQNLTAEAQGFISSWASEVNARVAMPDLSVADPKYGGALRTDVKLTGAADHRQLTLTGEAQDLVIGMPEIDGAFSGRTELSIDLMQVDGAYELQRFKLVNPQLDAEGTGKFSQTDLEGQLRVAMPDLAVLGRGFSGGIVLEGVASQKDDARQIELTGQGTDLRFGQGDVDGALTGVTDLKLSAEQRGKDITIRQLDLTNAQMTASATGSLGESGTDLTGQAEIRSLASFGRGWRGSLVAQGSFKDDGTGGRLLDVTGTGRDLSFGQAQVDGALSGETQLVLRGVERDGQFTIETAQIANPSLNVAAEGTVGAGSTDLRADLRADDLRFLGRGFRGGVALQAEVRDETDGSRAITASGSARGLAIGNPKADAILAGQTTLDLAATQRPDGSFTVSRLEAENPQFRVSGDGSPTEGLNIDARLNDLGVLVPGFPGAATVSGTVRNTGTAYEVDLNATAPGQTSARIFGTAATDGSTMDMRVEGSGNAAAANPFLRTRSIEGPLSFDLRLNGPPALESVTGRVALTNGRLAEPRFGLSVNALNANADLNGGQIQVDINGAVEAGGRISVQGPISLSGSRAMDLNVRLDDVILRDPSLYELRANGAIEIGGSQVEGPLVQGRIDLSDVEIRIPSTGLGGARAIPDIIHLSERPPQRQTRAKAGLLEFPSDASRQAGMTTPPATPPAVPARFDLTISAPDKVFIRGRGVDAEMGGEIRLTGNARQPIPIGKFELIRGRVDLLGKRLSLTEGIIELQGSLVPVIRLVAQIEQDGITTRIIIDGEVRDPEITFESSPEMPEEEVLSQLLFGRGLDNISALQAAQLASAIAALAGKGGDGIVGKLRSSTGLDDLDLATDSEGNVSVRAGKYLSENLYTDVQVGDEGKTKLNLNLDISNSLTARGSVASDGESTLGLFYERDY</sequence>
<dbReference type="Proteomes" id="UP001269144">
    <property type="component" value="Unassembled WGS sequence"/>
</dbReference>
<keyword evidence="4" id="KW-0472">Membrane</keyword>
<gene>
    <name evidence="7" type="ORF">RGQ15_04875</name>
</gene>
<keyword evidence="3" id="KW-1133">Transmembrane helix</keyword>
<dbReference type="PANTHER" id="PTHR36985:SF1">
    <property type="entry name" value="TRANSLOCATION AND ASSEMBLY MODULE SUBUNIT TAMB"/>
    <property type="match status" value="1"/>
</dbReference>
<feature type="domain" description="Translocation and assembly module TamB C-terminal" evidence="6">
    <location>
        <begin position="1151"/>
        <end position="1509"/>
    </location>
</feature>
<protein>
    <submittedName>
        <fullName evidence="7">Translocation/assembly module TamB domain-containing protein</fullName>
    </submittedName>
</protein>
<reference evidence="8" key="1">
    <citation type="submission" date="2023-07" db="EMBL/GenBank/DDBJ databases">
        <title>Paracoccus sp. MBLB3053 whole genome sequence.</title>
        <authorList>
            <person name="Hwang C.Y."/>
            <person name="Cho E.-S."/>
            <person name="Seo M.-J."/>
        </authorList>
    </citation>
    <scope>NUCLEOTIDE SEQUENCE [LARGE SCALE GENOMIC DNA]</scope>
    <source>
        <strain evidence="8">MBLB3053</strain>
    </source>
</reference>
<comment type="subcellular location">
    <subcellularLocation>
        <location evidence="1">Membrane</location>
        <topology evidence="1">Single-pass membrane protein</topology>
    </subcellularLocation>
</comment>